<accession>A0AAD9VE19</accession>
<dbReference type="InterPro" id="IPR006028">
    <property type="entry name" value="GABAA/Glycine_rcpt"/>
</dbReference>
<dbReference type="CDD" id="cd19049">
    <property type="entry name" value="LGIC_TM_anion"/>
    <property type="match status" value="1"/>
</dbReference>
<name>A0AAD9VE19_ACRCE</name>
<dbReference type="InterPro" id="IPR006202">
    <property type="entry name" value="Neur_chan_lig-bd"/>
</dbReference>
<dbReference type="GO" id="GO:0005886">
    <property type="term" value="C:plasma membrane"/>
    <property type="evidence" value="ECO:0007669"/>
    <property type="project" value="UniProtKB-SubCell"/>
</dbReference>
<comment type="subcellular location">
    <subcellularLocation>
        <location evidence="2">Cell membrane</location>
    </subcellularLocation>
    <subcellularLocation>
        <location evidence="1">Membrane</location>
        <topology evidence="1">Multi-pass membrane protein</topology>
    </subcellularLocation>
</comment>
<dbReference type="Gene3D" id="2.70.170.10">
    <property type="entry name" value="Neurotransmitter-gated ion-channel ligand-binding domain"/>
    <property type="match status" value="2"/>
</dbReference>
<keyword evidence="14" id="KW-0675">Receptor</keyword>
<feature type="domain" description="Neurotransmitter-gated ion-channel ligand-binding" evidence="12">
    <location>
        <begin position="1"/>
        <end position="74"/>
    </location>
</feature>
<keyword evidence="9 11" id="KW-0472">Membrane</keyword>
<gene>
    <name evidence="14" type="ORF">P5673_004285</name>
</gene>
<dbReference type="EMBL" id="JARQWQ010000007">
    <property type="protein sequence ID" value="KAK2570602.1"/>
    <property type="molecule type" value="Genomic_DNA"/>
</dbReference>
<evidence type="ECO:0000256" key="8">
    <source>
        <dbReference type="ARBA" id="ARBA00023065"/>
    </source>
</evidence>
<evidence type="ECO:0000256" key="4">
    <source>
        <dbReference type="ARBA" id="ARBA00022475"/>
    </source>
</evidence>
<evidence type="ECO:0000256" key="6">
    <source>
        <dbReference type="ARBA" id="ARBA00022729"/>
    </source>
</evidence>
<dbReference type="InterPro" id="IPR006201">
    <property type="entry name" value="Neur_channel"/>
</dbReference>
<keyword evidence="15" id="KW-1185">Reference proteome</keyword>
<evidence type="ECO:0000256" key="9">
    <source>
        <dbReference type="ARBA" id="ARBA00023136"/>
    </source>
</evidence>
<keyword evidence="6" id="KW-0732">Signal</keyword>
<keyword evidence="5 11" id="KW-0812">Transmembrane</keyword>
<keyword evidence="7 11" id="KW-1133">Transmembrane helix</keyword>
<dbReference type="SUPFAM" id="SSF63712">
    <property type="entry name" value="Nicotinic receptor ligand binding domain-like"/>
    <property type="match status" value="1"/>
</dbReference>
<keyword evidence="4" id="KW-1003">Cell membrane</keyword>
<proteinExistence type="predicted"/>
<feature type="domain" description="Neurotransmitter-gated ion-channel transmembrane" evidence="13">
    <location>
        <begin position="141"/>
        <end position="227"/>
    </location>
</feature>
<keyword evidence="3" id="KW-0813">Transport</keyword>
<sequence>MFFRQRWNDSRLCYLPVRGKPTDQRLILSPEISKHVWKPNIYFRNSKEARFHLVPTQNVLFGVTPDGCILMNSQTEDDVIVKWGAGNRGVIVSNYLEIPQFDISKVVVRNRNSSYNTGVFSEPQATFVFKRRVMFYVYGFYLPVVLVVLLSWISFWIDPESTPARVSLGVITILAMGNFLHGGGATPNVSYATALDVYMITCFVFVFACLLEYAAVHCALNKSQKAEINEGMENESVSSASTIPLPMTSNENEVTSALRRKSLVIETKLRYIQFNSTSLESYSRVAFPLCFLIFNVAYWL</sequence>
<evidence type="ECO:0000256" key="7">
    <source>
        <dbReference type="ARBA" id="ARBA00022989"/>
    </source>
</evidence>
<dbReference type="Proteomes" id="UP001249851">
    <property type="component" value="Unassembled WGS sequence"/>
</dbReference>
<dbReference type="GO" id="GO:0004888">
    <property type="term" value="F:transmembrane signaling receptor activity"/>
    <property type="evidence" value="ECO:0007669"/>
    <property type="project" value="InterPro"/>
</dbReference>
<dbReference type="AlphaFoldDB" id="A0AAD9VE19"/>
<evidence type="ECO:0000256" key="11">
    <source>
        <dbReference type="SAM" id="Phobius"/>
    </source>
</evidence>
<dbReference type="Gene3D" id="1.20.58.390">
    <property type="entry name" value="Neurotransmitter-gated ion-channel transmembrane domain"/>
    <property type="match status" value="1"/>
</dbReference>
<dbReference type="InterPro" id="IPR036719">
    <property type="entry name" value="Neuro-gated_channel_TM_sf"/>
</dbReference>
<dbReference type="PANTHER" id="PTHR18945">
    <property type="entry name" value="NEUROTRANSMITTER GATED ION CHANNEL"/>
    <property type="match status" value="1"/>
</dbReference>
<evidence type="ECO:0000256" key="1">
    <source>
        <dbReference type="ARBA" id="ARBA00004141"/>
    </source>
</evidence>
<feature type="transmembrane region" description="Helical" evidence="11">
    <location>
        <begin position="135"/>
        <end position="157"/>
    </location>
</feature>
<keyword evidence="8" id="KW-0406">Ion transport</keyword>
<dbReference type="InterPro" id="IPR006029">
    <property type="entry name" value="Neurotrans-gated_channel_TM"/>
</dbReference>
<feature type="non-terminal residue" evidence="14">
    <location>
        <position position="1"/>
    </location>
</feature>
<evidence type="ECO:0000256" key="3">
    <source>
        <dbReference type="ARBA" id="ARBA00022448"/>
    </source>
</evidence>
<reference evidence="14" key="2">
    <citation type="journal article" date="2023" name="Science">
        <title>Genomic signatures of disease resistance in endangered staghorn corals.</title>
        <authorList>
            <person name="Vollmer S.V."/>
            <person name="Selwyn J.D."/>
            <person name="Despard B.A."/>
            <person name="Roesel C.L."/>
        </authorList>
    </citation>
    <scope>NUCLEOTIDE SEQUENCE</scope>
    <source>
        <strain evidence="14">K2</strain>
    </source>
</reference>
<evidence type="ECO:0000256" key="2">
    <source>
        <dbReference type="ARBA" id="ARBA00004236"/>
    </source>
</evidence>
<evidence type="ECO:0000259" key="13">
    <source>
        <dbReference type="Pfam" id="PF02932"/>
    </source>
</evidence>
<evidence type="ECO:0000313" key="15">
    <source>
        <dbReference type="Proteomes" id="UP001249851"/>
    </source>
</evidence>
<feature type="transmembrane region" description="Helical" evidence="11">
    <location>
        <begin position="197"/>
        <end position="216"/>
    </location>
</feature>
<dbReference type="GO" id="GO:0005230">
    <property type="term" value="F:extracellular ligand-gated monoatomic ion channel activity"/>
    <property type="evidence" value="ECO:0007669"/>
    <property type="project" value="InterPro"/>
</dbReference>
<protein>
    <submittedName>
        <fullName evidence="14">Glycine receptor subunit alphaZ1</fullName>
    </submittedName>
</protein>
<comment type="caution">
    <text evidence="14">The sequence shown here is derived from an EMBL/GenBank/DDBJ whole genome shotgun (WGS) entry which is preliminary data.</text>
</comment>
<evidence type="ECO:0000313" key="14">
    <source>
        <dbReference type="EMBL" id="KAK2570602.1"/>
    </source>
</evidence>
<dbReference type="SUPFAM" id="SSF90112">
    <property type="entry name" value="Neurotransmitter-gated ion-channel transmembrane pore"/>
    <property type="match status" value="1"/>
</dbReference>
<dbReference type="InterPro" id="IPR038050">
    <property type="entry name" value="Neuro_actylchol_rec"/>
</dbReference>
<organism evidence="14 15">
    <name type="scientific">Acropora cervicornis</name>
    <name type="common">Staghorn coral</name>
    <dbReference type="NCBI Taxonomy" id="6130"/>
    <lineage>
        <taxon>Eukaryota</taxon>
        <taxon>Metazoa</taxon>
        <taxon>Cnidaria</taxon>
        <taxon>Anthozoa</taxon>
        <taxon>Hexacorallia</taxon>
        <taxon>Scleractinia</taxon>
        <taxon>Astrocoeniina</taxon>
        <taxon>Acroporidae</taxon>
        <taxon>Acropora</taxon>
    </lineage>
</organism>
<dbReference type="Pfam" id="PF02931">
    <property type="entry name" value="Neur_chan_LBD"/>
    <property type="match status" value="1"/>
</dbReference>
<evidence type="ECO:0000256" key="10">
    <source>
        <dbReference type="ARBA" id="ARBA00023303"/>
    </source>
</evidence>
<dbReference type="InterPro" id="IPR036734">
    <property type="entry name" value="Neur_chan_lig-bd_sf"/>
</dbReference>
<keyword evidence="10" id="KW-0407">Ion channel</keyword>
<evidence type="ECO:0000259" key="12">
    <source>
        <dbReference type="Pfam" id="PF02931"/>
    </source>
</evidence>
<dbReference type="Pfam" id="PF02932">
    <property type="entry name" value="Neur_chan_memb"/>
    <property type="match status" value="1"/>
</dbReference>
<evidence type="ECO:0000256" key="5">
    <source>
        <dbReference type="ARBA" id="ARBA00022692"/>
    </source>
</evidence>
<dbReference type="PRINTS" id="PR00253">
    <property type="entry name" value="GABAARECEPTR"/>
</dbReference>
<reference evidence="14" key="1">
    <citation type="journal article" date="2023" name="G3 (Bethesda)">
        <title>Whole genome assembly and annotation of the endangered Caribbean coral Acropora cervicornis.</title>
        <authorList>
            <person name="Selwyn J.D."/>
            <person name="Vollmer S.V."/>
        </authorList>
    </citation>
    <scope>NUCLEOTIDE SEQUENCE</scope>
    <source>
        <strain evidence="14">K2</strain>
    </source>
</reference>